<dbReference type="Pfam" id="PF02780">
    <property type="entry name" value="Transketolase_C"/>
    <property type="match status" value="1"/>
</dbReference>
<dbReference type="InterPro" id="IPR005475">
    <property type="entry name" value="Transketolase-like_Pyr-bd"/>
</dbReference>
<dbReference type="AlphaFoldDB" id="A0A381VQJ7"/>
<evidence type="ECO:0000256" key="2">
    <source>
        <dbReference type="ARBA" id="ARBA00023002"/>
    </source>
</evidence>
<keyword evidence="3" id="KW-0786">Thiamine pyrophosphate</keyword>
<dbReference type="Gene3D" id="3.40.50.970">
    <property type="match status" value="1"/>
</dbReference>
<keyword evidence="2" id="KW-0560">Oxidoreductase</keyword>
<dbReference type="NCBIfam" id="NF006667">
    <property type="entry name" value="PRK09212.1"/>
    <property type="match status" value="1"/>
</dbReference>
<dbReference type="InterPro" id="IPR029061">
    <property type="entry name" value="THDP-binding"/>
</dbReference>
<dbReference type="Pfam" id="PF02779">
    <property type="entry name" value="Transket_pyr"/>
    <property type="match status" value="1"/>
</dbReference>
<comment type="cofactor">
    <cofactor evidence="1">
        <name>thiamine diphosphate</name>
        <dbReference type="ChEBI" id="CHEBI:58937"/>
    </cofactor>
</comment>
<organism evidence="5">
    <name type="scientific">marine metagenome</name>
    <dbReference type="NCBI Taxonomy" id="408172"/>
    <lineage>
        <taxon>unclassified sequences</taxon>
        <taxon>metagenomes</taxon>
        <taxon>ecological metagenomes</taxon>
    </lineage>
</organism>
<dbReference type="EMBL" id="UINC01009492">
    <property type="protein sequence ID" value="SVA42562.1"/>
    <property type="molecule type" value="Genomic_DNA"/>
</dbReference>
<dbReference type="PANTHER" id="PTHR43257">
    <property type="entry name" value="PYRUVATE DEHYDROGENASE E1 COMPONENT BETA SUBUNIT"/>
    <property type="match status" value="1"/>
</dbReference>
<dbReference type="CDD" id="cd07036">
    <property type="entry name" value="TPP_PYR_E1-PDHc-beta_like"/>
    <property type="match status" value="1"/>
</dbReference>
<accession>A0A381VQJ7</accession>
<sequence>MAVITVLEAIREAMREEMRNDERVFIMGEDIGARGGVFLATEGFLSEFGEERVIDTPLAESSIAGIALGAAMSGLRPIAEIEFADFIWPTINQIVGEAAKVRYGTEGKLNAPMVLRAPQGGGVRGALYHSQSVEALFAHTPGLKVVTPSTPYDAKGLLKSSIRDDDPVIFLEHKRTYRLVKGEVPDQEYTIPLGKADVKKTGEDISIITYGLMVHHCLEAAQIASSEDISVEVLDLRTVRPLDVESIIATVEKTGKALIVYEDNQALGIGSEVSALISQHAFEYLDAPVIRLGGPEVPAMPFSPPLEDMFMIDAEKISTAIKELAEY</sequence>
<dbReference type="FunFam" id="3.40.50.970:FF:000001">
    <property type="entry name" value="Pyruvate dehydrogenase E1 beta subunit"/>
    <property type="match status" value="1"/>
</dbReference>
<proteinExistence type="predicted"/>
<protein>
    <recommendedName>
        <fullName evidence="4">Transketolase-like pyrimidine-binding domain-containing protein</fullName>
    </recommendedName>
</protein>
<dbReference type="PANTHER" id="PTHR43257:SF2">
    <property type="entry name" value="PYRUVATE DEHYDROGENASE E1 COMPONENT SUBUNIT BETA"/>
    <property type="match status" value="1"/>
</dbReference>
<dbReference type="FunFam" id="3.40.50.920:FF:000001">
    <property type="entry name" value="Pyruvate dehydrogenase E1 beta subunit"/>
    <property type="match status" value="1"/>
</dbReference>
<evidence type="ECO:0000256" key="3">
    <source>
        <dbReference type="ARBA" id="ARBA00023052"/>
    </source>
</evidence>
<dbReference type="SUPFAM" id="SSF52518">
    <property type="entry name" value="Thiamin diphosphate-binding fold (THDP-binding)"/>
    <property type="match status" value="1"/>
</dbReference>
<dbReference type="SMART" id="SM00861">
    <property type="entry name" value="Transket_pyr"/>
    <property type="match status" value="1"/>
</dbReference>
<dbReference type="SUPFAM" id="SSF52922">
    <property type="entry name" value="TK C-terminal domain-like"/>
    <property type="match status" value="1"/>
</dbReference>
<evidence type="ECO:0000259" key="4">
    <source>
        <dbReference type="SMART" id="SM00861"/>
    </source>
</evidence>
<dbReference type="InterPro" id="IPR009014">
    <property type="entry name" value="Transketo_C/PFOR_II"/>
</dbReference>
<reference evidence="5" key="1">
    <citation type="submission" date="2018-05" db="EMBL/GenBank/DDBJ databases">
        <authorList>
            <person name="Lanie J.A."/>
            <person name="Ng W.-L."/>
            <person name="Kazmierczak K.M."/>
            <person name="Andrzejewski T.M."/>
            <person name="Davidsen T.M."/>
            <person name="Wayne K.J."/>
            <person name="Tettelin H."/>
            <person name="Glass J.I."/>
            <person name="Rusch D."/>
            <person name="Podicherti R."/>
            <person name="Tsui H.-C.T."/>
            <person name="Winkler M.E."/>
        </authorList>
    </citation>
    <scope>NUCLEOTIDE SEQUENCE</scope>
</reference>
<dbReference type="Gene3D" id="3.40.50.920">
    <property type="match status" value="1"/>
</dbReference>
<evidence type="ECO:0000256" key="1">
    <source>
        <dbReference type="ARBA" id="ARBA00001964"/>
    </source>
</evidence>
<gene>
    <name evidence="5" type="ORF">METZ01_LOCUS95416</name>
</gene>
<feature type="domain" description="Transketolase-like pyrimidine-binding" evidence="4">
    <location>
        <begin position="4"/>
        <end position="179"/>
    </location>
</feature>
<name>A0A381VQJ7_9ZZZZ</name>
<dbReference type="InterPro" id="IPR033248">
    <property type="entry name" value="Transketolase_C"/>
</dbReference>
<evidence type="ECO:0000313" key="5">
    <source>
        <dbReference type="EMBL" id="SVA42562.1"/>
    </source>
</evidence>
<dbReference type="GO" id="GO:0016491">
    <property type="term" value="F:oxidoreductase activity"/>
    <property type="evidence" value="ECO:0007669"/>
    <property type="project" value="UniProtKB-KW"/>
</dbReference>